<feature type="transmembrane region" description="Helical" evidence="5">
    <location>
        <begin position="12"/>
        <end position="32"/>
    </location>
</feature>
<dbReference type="InterPro" id="IPR004710">
    <property type="entry name" value="Bilac:Na_transpt"/>
</dbReference>
<dbReference type="EMBL" id="JACHHT010000002">
    <property type="protein sequence ID" value="MBB6522269.1"/>
    <property type="molecule type" value="Genomic_DNA"/>
</dbReference>
<feature type="transmembrane region" description="Helical" evidence="5">
    <location>
        <begin position="207"/>
        <end position="228"/>
    </location>
</feature>
<feature type="transmembrane region" description="Helical" evidence="5">
    <location>
        <begin position="263"/>
        <end position="284"/>
    </location>
</feature>
<accession>A0A7X0JUX6</accession>
<feature type="transmembrane region" description="Helical" evidence="5">
    <location>
        <begin position="44"/>
        <end position="66"/>
    </location>
</feature>
<evidence type="ECO:0000313" key="6">
    <source>
        <dbReference type="EMBL" id="MBB6522269.1"/>
    </source>
</evidence>
<evidence type="ECO:0000256" key="4">
    <source>
        <dbReference type="ARBA" id="ARBA00023136"/>
    </source>
</evidence>
<sequence length="285" mass="30445">MSDELISIFNTQVIPLGLMAIMFSLGLSLQLADFGRLLARPKSAGVGLCGQLILLPALAFILASLFQLPAAMAVGLLILAACPGGVTSNALVFAARGDVALSVTLTACSSLLTIISTPLIIGFGISHFYPQGEAPQLDVLMTIKKLLQMAVIPIALGMLLRHFNSTLAEKLVNYLRPTSMLVLILVIGFSVFVSFDLVLDNLRQAGPVAYLLNLLAMAMGLGLALLFQLNKSEQFTLAVEVGVQNATMATFLSLSVLNDWNLAIVPTIYGVIMLLNASVLMRWLR</sequence>
<dbReference type="Gene3D" id="1.20.1530.20">
    <property type="match status" value="1"/>
</dbReference>
<evidence type="ECO:0000256" key="3">
    <source>
        <dbReference type="ARBA" id="ARBA00022989"/>
    </source>
</evidence>
<dbReference type="Pfam" id="PF01758">
    <property type="entry name" value="SBF"/>
    <property type="match status" value="1"/>
</dbReference>
<dbReference type="PANTHER" id="PTHR10361">
    <property type="entry name" value="SODIUM-BILE ACID COTRANSPORTER"/>
    <property type="match status" value="1"/>
</dbReference>
<dbReference type="FunCoup" id="A0A7X0JUX6">
    <property type="interactions" value="368"/>
</dbReference>
<comment type="subcellular location">
    <subcellularLocation>
        <location evidence="1">Membrane</location>
        <topology evidence="1">Multi-pass membrane protein</topology>
    </subcellularLocation>
</comment>
<evidence type="ECO:0000256" key="5">
    <source>
        <dbReference type="SAM" id="Phobius"/>
    </source>
</evidence>
<dbReference type="GO" id="GO:0016020">
    <property type="term" value="C:membrane"/>
    <property type="evidence" value="ECO:0007669"/>
    <property type="project" value="UniProtKB-SubCell"/>
</dbReference>
<keyword evidence="7" id="KW-1185">Reference proteome</keyword>
<proteinExistence type="predicted"/>
<feature type="transmembrane region" description="Helical" evidence="5">
    <location>
        <begin position="175"/>
        <end position="195"/>
    </location>
</feature>
<organism evidence="6 7">
    <name type="scientific">Pseudoteredinibacter isoporae</name>
    <dbReference type="NCBI Taxonomy" id="570281"/>
    <lineage>
        <taxon>Bacteria</taxon>
        <taxon>Pseudomonadati</taxon>
        <taxon>Pseudomonadota</taxon>
        <taxon>Gammaproteobacteria</taxon>
        <taxon>Cellvibrionales</taxon>
        <taxon>Cellvibrionaceae</taxon>
        <taxon>Pseudoteredinibacter</taxon>
    </lineage>
</organism>
<keyword evidence="3 5" id="KW-1133">Transmembrane helix</keyword>
<evidence type="ECO:0000256" key="1">
    <source>
        <dbReference type="ARBA" id="ARBA00004141"/>
    </source>
</evidence>
<keyword evidence="4 5" id="KW-0472">Membrane</keyword>
<dbReference type="InterPro" id="IPR002657">
    <property type="entry name" value="BilAc:Na_symport/Acr3"/>
</dbReference>
<comment type="caution">
    <text evidence="6">The sequence shown here is derived from an EMBL/GenBank/DDBJ whole genome shotgun (WGS) entry which is preliminary data.</text>
</comment>
<protein>
    <submittedName>
        <fullName evidence="6">BASS family bile acid:Na+ symporter</fullName>
    </submittedName>
</protein>
<dbReference type="InterPro" id="IPR038770">
    <property type="entry name" value="Na+/solute_symporter_sf"/>
</dbReference>
<feature type="transmembrane region" description="Helical" evidence="5">
    <location>
        <begin position="72"/>
        <end position="92"/>
    </location>
</feature>
<dbReference type="Proteomes" id="UP000528457">
    <property type="component" value="Unassembled WGS sequence"/>
</dbReference>
<feature type="transmembrane region" description="Helical" evidence="5">
    <location>
        <begin position="99"/>
        <end position="126"/>
    </location>
</feature>
<reference evidence="6 7" key="1">
    <citation type="submission" date="2020-08" db="EMBL/GenBank/DDBJ databases">
        <title>Genomic Encyclopedia of Type Strains, Phase IV (KMG-IV): sequencing the most valuable type-strain genomes for metagenomic binning, comparative biology and taxonomic classification.</title>
        <authorList>
            <person name="Goeker M."/>
        </authorList>
    </citation>
    <scope>NUCLEOTIDE SEQUENCE [LARGE SCALE GENOMIC DNA]</scope>
    <source>
        <strain evidence="6 7">DSM 22368</strain>
    </source>
</reference>
<feature type="transmembrane region" description="Helical" evidence="5">
    <location>
        <begin position="235"/>
        <end position="257"/>
    </location>
</feature>
<dbReference type="InParanoid" id="A0A7X0JUX6"/>
<gene>
    <name evidence="6" type="ORF">HNR48_002554</name>
</gene>
<keyword evidence="2 5" id="KW-0812">Transmembrane</keyword>
<dbReference type="RefSeq" id="WP_166846276.1">
    <property type="nucleotide sequence ID" value="NZ_JAAONY010000002.1"/>
</dbReference>
<evidence type="ECO:0000256" key="2">
    <source>
        <dbReference type="ARBA" id="ARBA00022692"/>
    </source>
</evidence>
<dbReference type="PANTHER" id="PTHR10361:SF24">
    <property type="entry name" value="P3 PROTEIN"/>
    <property type="match status" value="1"/>
</dbReference>
<evidence type="ECO:0000313" key="7">
    <source>
        <dbReference type="Proteomes" id="UP000528457"/>
    </source>
</evidence>
<feature type="transmembrane region" description="Helical" evidence="5">
    <location>
        <begin position="146"/>
        <end position="163"/>
    </location>
</feature>
<dbReference type="AlphaFoldDB" id="A0A7X0JUX6"/>
<name>A0A7X0JUX6_9GAMM</name>